<dbReference type="Proteomes" id="UP001314170">
    <property type="component" value="Unassembled WGS sequence"/>
</dbReference>
<evidence type="ECO:0000313" key="1">
    <source>
        <dbReference type="EMBL" id="CAK7346335.1"/>
    </source>
</evidence>
<proteinExistence type="predicted"/>
<accession>A0AAV1S5X4</accession>
<keyword evidence="2" id="KW-1185">Reference proteome</keyword>
<reference evidence="1 2" key="1">
    <citation type="submission" date="2024-01" db="EMBL/GenBank/DDBJ databases">
        <authorList>
            <person name="Waweru B."/>
        </authorList>
    </citation>
    <scope>NUCLEOTIDE SEQUENCE [LARGE SCALE GENOMIC DNA]</scope>
</reference>
<evidence type="ECO:0000313" key="2">
    <source>
        <dbReference type="Proteomes" id="UP001314170"/>
    </source>
</evidence>
<name>A0AAV1S5X4_9ROSI</name>
<sequence>MTEEKVAPLSYFLVQLFQADGHRLTTYASGKLFSRWLASIHNRDANDRGKTLPEEKQNLVRDLPEFWKLCSRMQDIVKGCSRSLSCTVPRICMFLLLQLLIKS</sequence>
<organism evidence="1 2">
    <name type="scientific">Dovyalis caffra</name>
    <dbReference type="NCBI Taxonomy" id="77055"/>
    <lineage>
        <taxon>Eukaryota</taxon>
        <taxon>Viridiplantae</taxon>
        <taxon>Streptophyta</taxon>
        <taxon>Embryophyta</taxon>
        <taxon>Tracheophyta</taxon>
        <taxon>Spermatophyta</taxon>
        <taxon>Magnoliopsida</taxon>
        <taxon>eudicotyledons</taxon>
        <taxon>Gunneridae</taxon>
        <taxon>Pentapetalae</taxon>
        <taxon>rosids</taxon>
        <taxon>fabids</taxon>
        <taxon>Malpighiales</taxon>
        <taxon>Salicaceae</taxon>
        <taxon>Flacourtieae</taxon>
        <taxon>Dovyalis</taxon>
    </lineage>
</organism>
<dbReference type="AlphaFoldDB" id="A0AAV1S5X4"/>
<protein>
    <submittedName>
        <fullName evidence="1">Uncharacterized protein</fullName>
    </submittedName>
</protein>
<comment type="caution">
    <text evidence="1">The sequence shown here is derived from an EMBL/GenBank/DDBJ whole genome shotgun (WGS) entry which is preliminary data.</text>
</comment>
<dbReference type="EMBL" id="CAWUPB010001173">
    <property type="protein sequence ID" value="CAK7346335.1"/>
    <property type="molecule type" value="Genomic_DNA"/>
</dbReference>
<gene>
    <name evidence="1" type="ORF">DCAF_LOCUS19011</name>
</gene>